<sequence>MKNQSHPRRNYYIVSLILLTFFVISFLTNIIGPLVPDIIKGFHLNLTLVAVLPFAFFIAYGIISIPAGILVEKYKEKKMMAAAFTISFVGALMLALFPNYLTAVVSLFLIGCGMAMLQVVINPLLRTSGGEEHYAFNSVLAQLIFGLASFLSPLVYSCLVTDLDTTGGTHSLLASLVPHNLPWVSLYWLFVVVSLAMIAIILVSRFPKVILSDEEKAPALQVHIALLRKPVVVLFFIGIFCYVGTEQGVANWISQFLYAYHHYDPQITGARAVAYFWGFMTAGGLLGLGLLKLMDSRKVLVGFTVMAIVSLSLGLFAKGGIVLVAFPLVGFFASVMYPVIFSLALNSLQEHHGAFSGILLTGVIGGAIVPLVIGWLGDHVGLRTGMYFLYLTLGYILSVGFWARPIIVNKTIRHGHRRDQITE</sequence>
<feature type="transmembrane region" description="Helical" evidence="6">
    <location>
        <begin position="272"/>
        <end position="291"/>
    </location>
</feature>
<dbReference type="Pfam" id="PF07690">
    <property type="entry name" value="MFS_1"/>
    <property type="match status" value="1"/>
</dbReference>
<comment type="subcellular location">
    <subcellularLocation>
        <location evidence="1">Cell inner membrane</location>
        <topology evidence="1">Multi-pass membrane protein</topology>
    </subcellularLocation>
</comment>
<gene>
    <name evidence="8" type="ORF">FHX64_000709</name>
    <name evidence="9" type="ORF">FHX64_002392</name>
</gene>
<evidence type="ECO:0000256" key="6">
    <source>
        <dbReference type="SAM" id="Phobius"/>
    </source>
</evidence>
<keyword evidence="10" id="KW-1185">Reference proteome</keyword>
<evidence type="ECO:0000313" key="9">
    <source>
        <dbReference type="EMBL" id="MBB3188194.1"/>
    </source>
</evidence>
<keyword evidence="3 6" id="KW-0812">Transmembrane</keyword>
<dbReference type="SUPFAM" id="SSF103473">
    <property type="entry name" value="MFS general substrate transporter"/>
    <property type="match status" value="1"/>
</dbReference>
<dbReference type="EMBL" id="JACHYB010000001">
    <property type="protein sequence ID" value="MBB3186546.1"/>
    <property type="molecule type" value="Genomic_DNA"/>
</dbReference>
<feature type="domain" description="Major facilitator superfamily (MFS) profile" evidence="7">
    <location>
        <begin position="13"/>
        <end position="412"/>
    </location>
</feature>
<feature type="transmembrane region" description="Helical" evidence="6">
    <location>
        <begin position="186"/>
        <end position="206"/>
    </location>
</feature>
<feature type="transmembrane region" description="Helical" evidence="6">
    <location>
        <begin position="12"/>
        <end position="32"/>
    </location>
</feature>
<dbReference type="Gene3D" id="1.20.1250.20">
    <property type="entry name" value="MFS general substrate transporter like domains"/>
    <property type="match status" value="2"/>
</dbReference>
<dbReference type="GO" id="GO:0005886">
    <property type="term" value="C:plasma membrane"/>
    <property type="evidence" value="ECO:0007669"/>
    <property type="project" value="UniProtKB-SubCell"/>
</dbReference>
<dbReference type="InterPro" id="IPR036259">
    <property type="entry name" value="MFS_trans_sf"/>
</dbReference>
<feature type="transmembrane region" description="Helical" evidence="6">
    <location>
        <begin position="226"/>
        <end position="245"/>
    </location>
</feature>
<proteinExistence type="predicted"/>
<dbReference type="InterPro" id="IPR020846">
    <property type="entry name" value="MFS_dom"/>
</dbReference>
<evidence type="ECO:0000256" key="1">
    <source>
        <dbReference type="ARBA" id="ARBA00004429"/>
    </source>
</evidence>
<evidence type="ECO:0000256" key="2">
    <source>
        <dbReference type="ARBA" id="ARBA00022475"/>
    </source>
</evidence>
<dbReference type="PANTHER" id="PTHR43702">
    <property type="entry name" value="L-FUCOSE-PROTON SYMPORTER"/>
    <property type="match status" value="1"/>
</dbReference>
<feature type="transmembrane region" description="Helical" evidence="6">
    <location>
        <begin position="298"/>
        <end position="317"/>
    </location>
</feature>
<dbReference type="InterPro" id="IPR011701">
    <property type="entry name" value="MFS"/>
</dbReference>
<comment type="caution">
    <text evidence="8">The sequence shown here is derived from an EMBL/GenBank/DDBJ whole genome shotgun (WGS) entry which is preliminary data.</text>
</comment>
<feature type="transmembrane region" description="Helical" evidence="6">
    <location>
        <begin position="357"/>
        <end position="376"/>
    </location>
</feature>
<reference evidence="8 10" key="1">
    <citation type="submission" date="2020-08" db="EMBL/GenBank/DDBJ databases">
        <title>Genomic Encyclopedia of Type Strains, Phase IV (KMG-IV): sequencing the most valuable type-strain genomes for metagenomic binning, comparative biology and taxonomic classification.</title>
        <authorList>
            <person name="Goeker M."/>
        </authorList>
    </citation>
    <scope>NUCLEOTIDE SEQUENCE [LARGE SCALE GENOMIC DNA]</scope>
    <source>
        <strain evidence="8 10">DSM 27471</strain>
    </source>
</reference>
<organism evidence="8 10">
    <name type="scientific">Microbacter margulisiae</name>
    <dbReference type="NCBI Taxonomy" id="1350067"/>
    <lineage>
        <taxon>Bacteria</taxon>
        <taxon>Pseudomonadati</taxon>
        <taxon>Bacteroidota</taxon>
        <taxon>Bacteroidia</taxon>
        <taxon>Bacteroidales</taxon>
        <taxon>Porphyromonadaceae</taxon>
        <taxon>Microbacter</taxon>
    </lineage>
</organism>
<keyword evidence="2" id="KW-1003">Cell membrane</keyword>
<evidence type="ECO:0000256" key="4">
    <source>
        <dbReference type="ARBA" id="ARBA00022989"/>
    </source>
</evidence>
<feature type="transmembrane region" description="Helical" evidence="6">
    <location>
        <begin position="388"/>
        <end position="408"/>
    </location>
</feature>
<keyword evidence="4 6" id="KW-1133">Transmembrane helix</keyword>
<dbReference type="PROSITE" id="PS50850">
    <property type="entry name" value="MFS"/>
    <property type="match status" value="1"/>
</dbReference>
<evidence type="ECO:0000259" key="7">
    <source>
        <dbReference type="PROSITE" id="PS50850"/>
    </source>
</evidence>
<evidence type="ECO:0000256" key="5">
    <source>
        <dbReference type="ARBA" id="ARBA00023136"/>
    </source>
</evidence>
<feature type="transmembrane region" description="Helical" evidence="6">
    <location>
        <begin position="323"/>
        <end position="345"/>
    </location>
</feature>
<evidence type="ECO:0000256" key="3">
    <source>
        <dbReference type="ARBA" id="ARBA00022692"/>
    </source>
</evidence>
<feature type="transmembrane region" description="Helical" evidence="6">
    <location>
        <begin position="44"/>
        <end position="67"/>
    </location>
</feature>
<feature type="transmembrane region" description="Helical" evidence="6">
    <location>
        <begin position="134"/>
        <end position="156"/>
    </location>
</feature>
<keyword evidence="5 6" id="KW-0472">Membrane</keyword>
<dbReference type="RefSeq" id="WP_183412423.1">
    <property type="nucleotide sequence ID" value="NZ_JACHYB010000001.1"/>
</dbReference>
<name>A0A7W5H1M8_9PORP</name>
<feature type="transmembrane region" description="Helical" evidence="6">
    <location>
        <begin position="103"/>
        <end position="122"/>
    </location>
</feature>
<dbReference type="Proteomes" id="UP000544222">
    <property type="component" value="Unassembled WGS sequence"/>
</dbReference>
<dbReference type="InterPro" id="IPR050375">
    <property type="entry name" value="MFS_TsgA-like"/>
</dbReference>
<evidence type="ECO:0000313" key="8">
    <source>
        <dbReference type="EMBL" id="MBB3186546.1"/>
    </source>
</evidence>
<dbReference type="PANTHER" id="PTHR43702:SF12">
    <property type="entry name" value="N-ACETYL GLUCOSAMINE TRANSPORTER NAGP"/>
    <property type="match status" value="1"/>
</dbReference>
<protein>
    <submittedName>
        <fullName evidence="8">Fucose permease</fullName>
    </submittedName>
</protein>
<dbReference type="AlphaFoldDB" id="A0A7W5H1M8"/>
<evidence type="ECO:0000313" key="10">
    <source>
        <dbReference type="Proteomes" id="UP000544222"/>
    </source>
</evidence>
<accession>A0A7W5H1M8</accession>
<dbReference type="GO" id="GO:0022857">
    <property type="term" value="F:transmembrane transporter activity"/>
    <property type="evidence" value="ECO:0007669"/>
    <property type="project" value="InterPro"/>
</dbReference>
<dbReference type="EMBL" id="JACHYB010000002">
    <property type="protein sequence ID" value="MBB3188194.1"/>
    <property type="molecule type" value="Genomic_DNA"/>
</dbReference>
<feature type="transmembrane region" description="Helical" evidence="6">
    <location>
        <begin position="79"/>
        <end position="97"/>
    </location>
</feature>